<sequence length="138" mass="14520">MKKHKKTALAMSAALLTLALMGTACSSNNNNANTSPSASPSSSASPSASITPDSANETPDASPELISATGKYVGLQDSHAIEIETEQGSEGFQVSAEIADKVDSWEENTPVKFEYKVETIDANGSQIEQKTIITIDKE</sequence>
<gene>
    <name evidence="3" type="ORF">FPZ45_16130</name>
</gene>
<keyword evidence="2" id="KW-0732">Signal</keyword>
<dbReference type="EMBL" id="VNJJ01000009">
    <property type="protein sequence ID" value="TVX98227.1"/>
    <property type="molecule type" value="Genomic_DNA"/>
</dbReference>
<dbReference type="OrthoDB" id="2626906at2"/>
<feature type="region of interest" description="Disordered" evidence="1">
    <location>
        <begin position="25"/>
        <end position="64"/>
    </location>
</feature>
<dbReference type="RefSeq" id="WP_144703944.1">
    <property type="nucleotide sequence ID" value="NZ_VNJJ01000009.1"/>
</dbReference>
<evidence type="ECO:0000256" key="1">
    <source>
        <dbReference type="SAM" id="MobiDB-lite"/>
    </source>
</evidence>
<proteinExistence type="predicted"/>
<feature type="chain" id="PRO_5021707672" evidence="2">
    <location>
        <begin position="27"/>
        <end position="138"/>
    </location>
</feature>
<comment type="caution">
    <text evidence="3">The sequence shown here is derived from an EMBL/GenBank/DDBJ whole genome shotgun (WGS) entry which is preliminary data.</text>
</comment>
<dbReference type="PROSITE" id="PS51257">
    <property type="entry name" value="PROKAR_LIPOPROTEIN"/>
    <property type="match status" value="1"/>
</dbReference>
<name>A0A559JEE0_9BACL</name>
<feature type="compositionally biased region" description="Low complexity" evidence="1">
    <location>
        <begin position="25"/>
        <end position="55"/>
    </location>
</feature>
<feature type="signal peptide" evidence="2">
    <location>
        <begin position="1"/>
        <end position="26"/>
    </location>
</feature>
<organism evidence="3 4">
    <name type="scientific">Cohnella terricola</name>
    <dbReference type="NCBI Taxonomy" id="1289167"/>
    <lineage>
        <taxon>Bacteria</taxon>
        <taxon>Bacillati</taxon>
        <taxon>Bacillota</taxon>
        <taxon>Bacilli</taxon>
        <taxon>Bacillales</taxon>
        <taxon>Paenibacillaceae</taxon>
        <taxon>Cohnella</taxon>
    </lineage>
</organism>
<reference evidence="3 4" key="1">
    <citation type="submission" date="2019-07" db="EMBL/GenBank/DDBJ databases">
        <authorList>
            <person name="Kim J."/>
        </authorList>
    </citation>
    <scope>NUCLEOTIDE SEQUENCE [LARGE SCALE GENOMIC DNA]</scope>
    <source>
        <strain evidence="3 4">G13</strain>
    </source>
</reference>
<dbReference type="AlphaFoldDB" id="A0A559JEE0"/>
<evidence type="ECO:0000256" key="2">
    <source>
        <dbReference type="SAM" id="SignalP"/>
    </source>
</evidence>
<evidence type="ECO:0000313" key="4">
    <source>
        <dbReference type="Proteomes" id="UP000316330"/>
    </source>
</evidence>
<accession>A0A559JEE0</accession>
<dbReference type="Proteomes" id="UP000316330">
    <property type="component" value="Unassembled WGS sequence"/>
</dbReference>
<keyword evidence="4" id="KW-1185">Reference proteome</keyword>
<evidence type="ECO:0000313" key="3">
    <source>
        <dbReference type="EMBL" id="TVX98227.1"/>
    </source>
</evidence>
<protein>
    <submittedName>
        <fullName evidence="3">Uncharacterized protein</fullName>
    </submittedName>
</protein>